<name>T1EVU9_HELRO</name>
<protein>
    <submittedName>
        <fullName evidence="1 2">Uncharacterized protein</fullName>
    </submittedName>
</protein>
<dbReference type="CTD" id="20200699"/>
<dbReference type="EMBL" id="AMQM01001849">
    <property type="status" value="NOT_ANNOTATED_CDS"/>
    <property type="molecule type" value="Genomic_DNA"/>
</dbReference>
<organism evidence="2 3">
    <name type="scientific">Helobdella robusta</name>
    <name type="common">Californian leech</name>
    <dbReference type="NCBI Taxonomy" id="6412"/>
    <lineage>
        <taxon>Eukaryota</taxon>
        <taxon>Metazoa</taxon>
        <taxon>Spiralia</taxon>
        <taxon>Lophotrochozoa</taxon>
        <taxon>Annelida</taxon>
        <taxon>Clitellata</taxon>
        <taxon>Hirudinea</taxon>
        <taxon>Rhynchobdellida</taxon>
        <taxon>Glossiphoniidae</taxon>
        <taxon>Helobdella</taxon>
    </lineage>
</organism>
<reference evidence="2" key="3">
    <citation type="submission" date="2015-06" db="UniProtKB">
        <authorList>
            <consortium name="EnsemblMetazoa"/>
        </authorList>
    </citation>
    <scope>IDENTIFICATION</scope>
</reference>
<evidence type="ECO:0000313" key="1">
    <source>
        <dbReference type="EMBL" id="ESN92728.1"/>
    </source>
</evidence>
<dbReference type="Proteomes" id="UP000015101">
    <property type="component" value="Unassembled WGS sequence"/>
</dbReference>
<dbReference type="HOGENOM" id="CLU_1679854_0_0_1"/>
<evidence type="ECO:0000313" key="2">
    <source>
        <dbReference type="EnsemblMetazoa" id="HelroP164825"/>
    </source>
</evidence>
<reference evidence="1 3" key="2">
    <citation type="journal article" date="2013" name="Nature">
        <title>Insights into bilaterian evolution from three spiralian genomes.</title>
        <authorList>
            <person name="Simakov O."/>
            <person name="Marletaz F."/>
            <person name="Cho S.J."/>
            <person name="Edsinger-Gonzales E."/>
            <person name="Havlak P."/>
            <person name="Hellsten U."/>
            <person name="Kuo D.H."/>
            <person name="Larsson T."/>
            <person name="Lv J."/>
            <person name="Arendt D."/>
            <person name="Savage R."/>
            <person name="Osoegawa K."/>
            <person name="de Jong P."/>
            <person name="Grimwood J."/>
            <person name="Chapman J.A."/>
            <person name="Shapiro H."/>
            <person name="Aerts A."/>
            <person name="Otillar R.P."/>
            <person name="Terry A.Y."/>
            <person name="Boore J.L."/>
            <person name="Grigoriev I.V."/>
            <person name="Lindberg D.R."/>
            <person name="Seaver E.C."/>
            <person name="Weisblat D.A."/>
            <person name="Putnam N.H."/>
            <person name="Rokhsar D.S."/>
        </authorList>
    </citation>
    <scope>NUCLEOTIDE SEQUENCE</scope>
</reference>
<dbReference type="AlphaFoldDB" id="T1EVU9"/>
<dbReference type="KEGG" id="hro:HELRODRAFT_164825"/>
<accession>T1EVU9</accession>
<dbReference type="EMBL" id="KB097639">
    <property type="protein sequence ID" value="ESN92728.1"/>
    <property type="molecule type" value="Genomic_DNA"/>
</dbReference>
<dbReference type="InParanoid" id="T1EVU9"/>
<dbReference type="GeneID" id="20200699"/>
<proteinExistence type="predicted"/>
<sequence>MDFRQNELKKMHMKKNALDSPPGMSVECFKIEDVTSDWPYEVLSDTKLTLKSCLTRNLFFYFQATNPDNPNDLPKPHCSNGSELTEKGTCESEQCDIGWKGLAYNTKDCKAGNGDCNDMVCIQSKIGARLIAECLCKPGYVKNKQSFCVGNKNWFYF</sequence>
<gene>
    <name evidence="2" type="primary">20200699</name>
    <name evidence="1" type="ORF">HELRODRAFT_164825</name>
</gene>
<keyword evidence="3" id="KW-1185">Reference proteome</keyword>
<dbReference type="RefSeq" id="XP_009029031.1">
    <property type="nucleotide sequence ID" value="XM_009030783.1"/>
</dbReference>
<dbReference type="EnsemblMetazoa" id="HelroT164825">
    <property type="protein sequence ID" value="HelroP164825"/>
    <property type="gene ID" value="HelroG164825"/>
</dbReference>
<evidence type="ECO:0000313" key="3">
    <source>
        <dbReference type="Proteomes" id="UP000015101"/>
    </source>
</evidence>
<reference evidence="3" key="1">
    <citation type="submission" date="2012-12" db="EMBL/GenBank/DDBJ databases">
        <authorList>
            <person name="Hellsten U."/>
            <person name="Grimwood J."/>
            <person name="Chapman J.A."/>
            <person name="Shapiro H."/>
            <person name="Aerts A."/>
            <person name="Otillar R.P."/>
            <person name="Terry A.Y."/>
            <person name="Boore J.L."/>
            <person name="Simakov O."/>
            <person name="Marletaz F."/>
            <person name="Cho S.-J."/>
            <person name="Edsinger-Gonzales E."/>
            <person name="Havlak P."/>
            <person name="Kuo D.-H."/>
            <person name="Larsson T."/>
            <person name="Lv J."/>
            <person name="Arendt D."/>
            <person name="Savage R."/>
            <person name="Osoegawa K."/>
            <person name="de Jong P."/>
            <person name="Lindberg D.R."/>
            <person name="Seaver E.C."/>
            <person name="Weisblat D.A."/>
            <person name="Putnam N.H."/>
            <person name="Grigoriev I.V."/>
            <person name="Rokhsar D.S."/>
        </authorList>
    </citation>
    <scope>NUCLEOTIDE SEQUENCE</scope>
</reference>